<sequence>MTDRSGRRMHPVAPQVVRPMGRPPRPRRFTRPLPPSNRDASSSTLATTLPPASTHDSVVNLETKGKGDGTSSNPSEWSTIDVRSSASNSTPQTPLSAGDNKDSWSAPESSVRQTSTAQHERPAALLSIVGPGPPEPSAKIMAAPSLTLPLPCRPAAPRIQPPRPKPIGETDAEPPRTAVTDANIQIAKPPTVSMRYPHESMPASQSQNASLTWTIGSADFFPWKGNHVEDNLTEGVVKAGFIRQSIVQNDASSARNSFSPLLKSKGGLPALSALFVSILEKRQTQRRLAAQSTFKPPPRVTANEKKREGWFKDLANPAVPLRRLTKAIPHGVKGKLLLELCLTNRVPPPRAAWLAKCVGTNEMRAFKRKGAGGSATLGGEQKWIREWTSQVEQFVDGTIANCPQVDWKDKMQYAIRLSSHLYSERLLDLDHFLDWILVGLDSSREKLPIWLVMVEIYWSHLICTRKRGRTLGEGLLEQLRKIWMEESDSVLKPLADRLSSLVAKLMVSHRDCLVLPYRWIDFKPTLDRVSEEHKLAVHELQLAVEDLDRRIARLHGPKDLSDAETSSWHNKLVRKFDQAYQDSDIDRLSELCLSIAASGNQLILFLLKWACSQFRTGQWRQYLAVRLLRRWYSVGMDVDHSILSFLRSVGPESGVIISDAYDIVGHLTRSRHFSVNKYLQWLIATGSLSTPSRASGMQDTHVRLLSEIPLDGLPDHVQNLRIALLASVDHQVSNDVERMTSLRSDIASTLHLGPPANAEHREGFGVSDLAELPASFRFALSGWLRHEVECMTPPPSPIDTRVEQPDGFQEDGNTIALFQFYEMRRILEELRDFPIFADILSLVSTSTNSVLLAAVADTLNHHSRIFAAIGALEPLFDRLVERHRVVRLKQPERTFLVALADLGRTVRCPARIVQQLRYDITRCEQRAAIAICSPVSDLMAENLAGGCLDADDEVDKVLSSGTSMDEQVMVRVFNVMVARLDEHFRESQVLACAVGSRFVKLRSFDEKVFDQLLLDWIGNCLTCNQPGLVRFAVPVLVSNECLGMSRLVDHMEATFITLRSENSGLAAVIATTALEMVLPKTSTNLYDEGTIYRYRLAQTKYCGEHQFKILRLVQTMFDDPKILASARQAGELDSLLEGDAFQAILKNAAVSVNGGLDVLLASSDGLFQNALCRLLDPDGRRSLQNADHASQISSIVLSADEINAEFCKARAKYLLTACPSDEKIQAALITALKNAVEQGRPIWAEFASLDRRISQTLCEFSETFIFTAANKFAKGCSEQRTGQMMPSLTENDQGAVPTRLEVIDYTASSLPREAHVQFLAAAFDRLKALGELLPTEMDLTTSGPVEAKAMLPRICRWIETFVHLAMVHGDLLRTTKNILPDVPGFLCVLCALISHPVLNHCTATSQLLFDVAAIFADDITDEQRLAVAKLDGSRQYGDPRIVSLFGPQSSTDTWPGLYVGHEPLNPSGCGTQPFLPFQALQPQHSNLASLPRTPVTAAQQVSTARSSSMQRIASSQSMAGIPPVPFHIRRWELLPDVGTNVNANDTALSLTLFGARRVWTAPGE</sequence>
<evidence type="ECO:0000256" key="10">
    <source>
        <dbReference type="ARBA" id="ARBA00025661"/>
    </source>
</evidence>
<dbReference type="EMBL" id="ML975153">
    <property type="protein sequence ID" value="KAF1814483.1"/>
    <property type="molecule type" value="Genomic_DNA"/>
</dbReference>
<dbReference type="RefSeq" id="XP_033536114.1">
    <property type="nucleotide sequence ID" value="XM_033674885.1"/>
</dbReference>
<reference evidence="16" key="2">
    <citation type="submission" date="2020-04" db="EMBL/GenBank/DDBJ databases">
        <authorList>
            <consortium name="NCBI Genome Project"/>
        </authorList>
    </citation>
    <scope>NUCLEOTIDE SEQUENCE</scope>
    <source>
        <strain evidence="16">CBS 781.70</strain>
    </source>
</reference>
<dbReference type="OrthoDB" id="20828at2759"/>
<keyword evidence="7" id="KW-0010">Activator</keyword>
<dbReference type="PANTHER" id="PTHR46567:SF1">
    <property type="entry name" value="MEDIATOR OF RNA POLYMERASE II TRANSCRIPTION SUBUNIT 12"/>
    <property type="match status" value="1"/>
</dbReference>
<evidence type="ECO:0000313" key="14">
    <source>
        <dbReference type="EMBL" id="KAF1814483.1"/>
    </source>
</evidence>
<evidence type="ECO:0000256" key="11">
    <source>
        <dbReference type="ARBA" id="ARBA00032010"/>
    </source>
</evidence>
<reference evidence="16" key="3">
    <citation type="submission" date="2025-04" db="UniProtKB">
        <authorList>
            <consortium name="RefSeq"/>
        </authorList>
    </citation>
    <scope>IDENTIFICATION</scope>
    <source>
        <strain evidence="16">CBS 781.70</strain>
    </source>
</reference>
<dbReference type="GeneID" id="54415455"/>
<feature type="compositionally biased region" description="Polar residues" evidence="12">
    <location>
        <begin position="38"/>
        <end position="57"/>
    </location>
</feature>
<keyword evidence="6" id="KW-0805">Transcription regulation</keyword>
<comment type="subunit">
    <text evidence="3">Component of the SRB8-11 complex, which itself associates with the Mediator complex.</text>
</comment>
<gene>
    <name evidence="14 16" type="ORF">P152DRAFT_275107</name>
</gene>
<dbReference type="GO" id="GO:0003712">
    <property type="term" value="F:transcription coregulator activity"/>
    <property type="evidence" value="ECO:0007669"/>
    <property type="project" value="InterPro"/>
</dbReference>
<dbReference type="Pfam" id="PF25326">
    <property type="entry name" value="ARM_SRB8"/>
    <property type="match status" value="1"/>
</dbReference>
<comment type="function">
    <text evidence="10">Component of the SRB8-11 complex. The SRB8-11 complex is a regulatory module of the Mediator complex which is itself involved in regulation of basal and activated RNA polymerase II-dependent transcription. The SRB8-11 complex may be involved in the transcriptional repression of a subset of genes regulated by Mediator. It may inhibit the association of the Mediator complex with RNA polymerase II to form the holoenzyme complex.</text>
</comment>
<name>A0A6G1G8Z0_9PEZI</name>
<proteinExistence type="inferred from homology"/>
<evidence type="ECO:0000256" key="12">
    <source>
        <dbReference type="SAM" id="MobiDB-lite"/>
    </source>
</evidence>
<keyword evidence="9" id="KW-0539">Nucleus</keyword>
<evidence type="ECO:0000256" key="9">
    <source>
        <dbReference type="ARBA" id="ARBA00023242"/>
    </source>
</evidence>
<dbReference type="InterPro" id="IPR057344">
    <property type="entry name" value="ARM_SRB8"/>
</dbReference>
<dbReference type="PANTHER" id="PTHR46567">
    <property type="entry name" value="MEDIATOR OF RNA POLYMERASE II TRANSCRIPTION SUBUNIT 12"/>
    <property type="match status" value="1"/>
</dbReference>
<evidence type="ECO:0000256" key="5">
    <source>
        <dbReference type="ARBA" id="ARBA00022491"/>
    </source>
</evidence>
<organism evidence="14">
    <name type="scientific">Eremomyces bilateralis CBS 781.70</name>
    <dbReference type="NCBI Taxonomy" id="1392243"/>
    <lineage>
        <taxon>Eukaryota</taxon>
        <taxon>Fungi</taxon>
        <taxon>Dikarya</taxon>
        <taxon>Ascomycota</taxon>
        <taxon>Pezizomycotina</taxon>
        <taxon>Dothideomycetes</taxon>
        <taxon>Dothideomycetes incertae sedis</taxon>
        <taxon>Eremomycetales</taxon>
        <taxon>Eremomycetaceae</taxon>
        <taxon>Eremomyces</taxon>
    </lineage>
</organism>
<dbReference type="Pfam" id="PF09497">
    <property type="entry name" value="Med12"/>
    <property type="match status" value="1"/>
</dbReference>
<evidence type="ECO:0000256" key="1">
    <source>
        <dbReference type="ARBA" id="ARBA00004123"/>
    </source>
</evidence>
<dbReference type="GO" id="GO:0006357">
    <property type="term" value="P:regulation of transcription by RNA polymerase II"/>
    <property type="evidence" value="ECO:0007669"/>
    <property type="project" value="InterPro"/>
</dbReference>
<evidence type="ECO:0000313" key="16">
    <source>
        <dbReference type="RefSeq" id="XP_033536114.1"/>
    </source>
</evidence>
<comment type="subcellular location">
    <subcellularLocation>
        <location evidence="1">Nucleus</location>
    </subcellularLocation>
</comment>
<evidence type="ECO:0000256" key="8">
    <source>
        <dbReference type="ARBA" id="ARBA00023163"/>
    </source>
</evidence>
<evidence type="ECO:0000256" key="2">
    <source>
        <dbReference type="ARBA" id="ARBA00010289"/>
    </source>
</evidence>
<keyword evidence="8" id="KW-0804">Transcription</keyword>
<keyword evidence="15" id="KW-1185">Reference proteome</keyword>
<protein>
    <recommendedName>
        <fullName evidence="4">Mediator of RNA polymerase II transcription subunit 12</fullName>
    </recommendedName>
    <alternativeName>
        <fullName evidence="11">Mediator complex subunit 12</fullName>
    </alternativeName>
</protein>
<accession>A0A6G1G8Z0</accession>
<evidence type="ECO:0000313" key="15">
    <source>
        <dbReference type="Proteomes" id="UP000504638"/>
    </source>
</evidence>
<keyword evidence="5" id="KW-0678">Repressor</keyword>
<evidence type="ECO:0000256" key="7">
    <source>
        <dbReference type="ARBA" id="ARBA00023159"/>
    </source>
</evidence>
<feature type="region of interest" description="Disordered" evidence="12">
    <location>
        <begin position="1"/>
        <end position="121"/>
    </location>
</feature>
<reference evidence="14 16" key="1">
    <citation type="submission" date="2020-01" db="EMBL/GenBank/DDBJ databases">
        <authorList>
            <consortium name="DOE Joint Genome Institute"/>
            <person name="Haridas S."/>
            <person name="Albert R."/>
            <person name="Binder M."/>
            <person name="Bloem J."/>
            <person name="Labutti K."/>
            <person name="Salamov A."/>
            <person name="Andreopoulos B."/>
            <person name="Baker S.E."/>
            <person name="Barry K."/>
            <person name="Bills G."/>
            <person name="Bluhm B.H."/>
            <person name="Cannon C."/>
            <person name="Castanera R."/>
            <person name="Culley D.E."/>
            <person name="Daum C."/>
            <person name="Ezra D."/>
            <person name="Gonzalez J.B."/>
            <person name="Henrissat B."/>
            <person name="Kuo A."/>
            <person name="Liang C."/>
            <person name="Lipzen A."/>
            <person name="Lutzoni F."/>
            <person name="Magnuson J."/>
            <person name="Mondo S."/>
            <person name="Nolan M."/>
            <person name="Ohm R."/>
            <person name="Pangilinan J."/>
            <person name="Park H.-J."/>
            <person name="Ramirez L."/>
            <person name="Alfaro M."/>
            <person name="Sun H."/>
            <person name="Tritt A."/>
            <person name="Yoshinaga Y."/>
            <person name="Zwiers L.-H."/>
            <person name="Turgeon B.G."/>
            <person name="Goodwin S.B."/>
            <person name="Spatafora J.W."/>
            <person name="Crous P.W."/>
            <person name="Grigoriev I.V."/>
        </authorList>
    </citation>
    <scope>NUCLEOTIDE SEQUENCE</scope>
    <source>
        <strain evidence="14 16">CBS 781.70</strain>
    </source>
</reference>
<comment type="similarity">
    <text evidence="2">Belongs to the Mediator complex subunit 12 family.</text>
</comment>
<feature type="compositionally biased region" description="Polar residues" evidence="12">
    <location>
        <begin position="106"/>
        <end position="117"/>
    </location>
</feature>
<dbReference type="InterPro" id="IPR019035">
    <property type="entry name" value="Mediator_Med12"/>
</dbReference>
<evidence type="ECO:0000256" key="4">
    <source>
        <dbReference type="ARBA" id="ARBA00019622"/>
    </source>
</evidence>
<dbReference type="SMART" id="SM01281">
    <property type="entry name" value="Med12"/>
    <property type="match status" value="1"/>
</dbReference>
<evidence type="ECO:0000259" key="13">
    <source>
        <dbReference type="SMART" id="SM01281"/>
    </source>
</evidence>
<dbReference type="GO" id="GO:0016592">
    <property type="term" value="C:mediator complex"/>
    <property type="evidence" value="ECO:0007669"/>
    <property type="project" value="InterPro"/>
</dbReference>
<evidence type="ECO:0000256" key="3">
    <source>
        <dbReference type="ARBA" id="ARBA00011629"/>
    </source>
</evidence>
<feature type="compositionally biased region" description="Polar residues" evidence="12">
    <location>
        <begin position="69"/>
        <end position="95"/>
    </location>
</feature>
<dbReference type="Proteomes" id="UP000504638">
    <property type="component" value="Unplaced"/>
</dbReference>
<feature type="domain" description="Mediator complex subunit Med12" evidence="13">
    <location>
        <begin position="293"/>
        <end position="356"/>
    </location>
</feature>
<evidence type="ECO:0000256" key="6">
    <source>
        <dbReference type="ARBA" id="ARBA00023015"/>
    </source>
</evidence>